<proteinExistence type="evidence at transcript level"/>
<dbReference type="EMBL" id="AB060847">
    <property type="protein sequence ID" value="BAB46869.1"/>
    <property type="molecule type" value="mRNA"/>
</dbReference>
<dbReference type="AlphaFoldDB" id="Q95KI7"/>
<sequence>MLLKKITDNTYKWKNYSCTWIGRILIIKIAVLPKTIYLFNAIPINLLLFYGIRKNLSKIHMEPKKRPNSHSYSNPKKKEQSWRHHITLLQTILQGYSNQNSMVQKQLSRLMQQVREPRNKASHLWPSELRQSQQKQVMEKGLPIQSMMQE</sequence>
<keyword evidence="2" id="KW-0812">Transmembrane</keyword>
<protein>
    <submittedName>
        <fullName evidence="3">Uncharacterized protein</fullName>
    </submittedName>
</protein>
<evidence type="ECO:0000313" key="3">
    <source>
        <dbReference type="EMBL" id="BAB46869.1"/>
    </source>
</evidence>
<feature type="region of interest" description="Disordered" evidence="1">
    <location>
        <begin position="118"/>
        <end position="137"/>
    </location>
</feature>
<evidence type="ECO:0000256" key="1">
    <source>
        <dbReference type="SAM" id="MobiDB-lite"/>
    </source>
</evidence>
<keyword evidence="2" id="KW-1133">Transmembrane helix</keyword>
<organism evidence="3">
    <name type="scientific">Macaca fascicularis</name>
    <name type="common">Crab-eating macaque</name>
    <name type="synonym">Cynomolgus monkey</name>
    <dbReference type="NCBI Taxonomy" id="9541"/>
    <lineage>
        <taxon>Eukaryota</taxon>
        <taxon>Metazoa</taxon>
        <taxon>Chordata</taxon>
        <taxon>Craniata</taxon>
        <taxon>Vertebrata</taxon>
        <taxon>Euteleostomi</taxon>
        <taxon>Mammalia</taxon>
        <taxon>Eutheria</taxon>
        <taxon>Euarchontoglires</taxon>
        <taxon>Primates</taxon>
        <taxon>Haplorrhini</taxon>
        <taxon>Catarrhini</taxon>
        <taxon>Cercopithecidae</taxon>
        <taxon>Cercopithecinae</taxon>
        <taxon>Macaca</taxon>
    </lineage>
</organism>
<keyword evidence="2" id="KW-0472">Membrane</keyword>
<evidence type="ECO:0000256" key="2">
    <source>
        <dbReference type="SAM" id="Phobius"/>
    </source>
</evidence>
<reference evidence="3" key="1">
    <citation type="journal article" date="2002" name="Genome Biol.">
        <title>Prediction of unidentified human genes on the basis of sequence similarity to novel cDNAs from cynomolgus monkey brain.</title>
        <authorList>
            <person name="Osada N."/>
            <person name="Hida M."/>
            <person name="Kusuda J."/>
            <person name="Tanuma R."/>
            <person name="Hirata M."/>
            <person name="Hirai M."/>
            <person name="Terao K."/>
            <person name="Suzuki Y."/>
            <person name="Sugano S."/>
            <person name="Hashimoto K."/>
        </authorList>
    </citation>
    <scope>NUCLEOTIDE SEQUENCE</scope>
    <source>
        <tissue evidence="3">Temporal lobe right</tissue>
    </source>
</reference>
<accession>Q95KI7</accession>
<name>Q95KI7_MACFA</name>
<feature type="transmembrane region" description="Helical" evidence="2">
    <location>
        <begin position="20"/>
        <end position="52"/>
    </location>
</feature>